<accession>A0A0S3KCG8</accession>
<organism evidence="2 4">
    <name type="scientific">Enterococcus silesiacus</name>
    <dbReference type="NCBI Taxonomy" id="332949"/>
    <lineage>
        <taxon>Bacteria</taxon>
        <taxon>Bacillati</taxon>
        <taxon>Bacillota</taxon>
        <taxon>Bacilli</taxon>
        <taxon>Lactobacillales</taxon>
        <taxon>Enterococcaceae</taxon>
        <taxon>Enterococcus</taxon>
    </lineage>
</organism>
<evidence type="ECO:0000313" key="2">
    <source>
        <dbReference type="EMBL" id="OJG90456.1"/>
    </source>
</evidence>
<reference evidence="1 3" key="2">
    <citation type="submission" date="2015-12" db="EMBL/GenBank/DDBJ databases">
        <authorList>
            <person name="Lauer A."/>
            <person name="Humrighouse B."/>
            <person name="Loparev V."/>
            <person name="Shewmaker P.L."/>
            <person name="Whitney A.M."/>
            <person name="McLaughlin R.W."/>
        </authorList>
    </citation>
    <scope>NUCLEOTIDE SEQUENCE [LARGE SCALE GENOMIC DNA]</scope>
    <source>
        <strain evidence="1 3">LMG 23085</strain>
    </source>
</reference>
<name>A0A0S3KCG8_9ENTE</name>
<dbReference type="KEGG" id="ess:ATZ33_11200"/>
<dbReference type="AlphaFoldDB" id="A0A0S3KCG8"/>
<sequence length="70" mass="8386">MIIVDVPIQYPYVEESKYEKREENALNYRDQFIKKLDYSKLIDAYYEITIGSSILSRLFLVKKTSDERSK</sequence>
<dbReference type="EMBL" id="CP013614">
    <property type="protein sequence ID" value="ALS01925.1"/>
    <property type="molecule type" value="Genomic_DNA"/>
</dbReference>
<gene>
    <name evidence="1" type="ORF">ATZ33_11200</name>
    <name evidence="2" type="ORF">RV15_GL001147</name>
</gene>
<dbReference type="Proteomes" id="UP000183039">
    <property type="component" value="Unassembled WGS sequence"/>
</dbReference>
<dbReference type="OrthoDB" id="2178541at2"/>
<dbReference type="Proteomes" id="UP000065511">
    <property type="component" value="Chromosome"/>
</dbReference>
<evidence type="ECO:0000313" key="1">
    <source>
        <dbReference type="EMBL" id="ALS01925.1"/>
    </source>
</evidence>
<evidence type="ECO:0000313" key="3">
    <source>
        <dbReference type="Proteomes" id="UP000065511"/>
    </source>
</evidence>
<dbReference type="EMBL" id="JXLC01000019">
    <property type="protein sequence ID" value="OJG90456.1"/>
    <property type="molecule type" value="Genomic_DNA"/>
</dbReference>
<proteinExistence type="predicted"/>
<protein>
    <submittedName>
        <fullName evidence="2">Uncharacterized protein</fullName>
    </submittedName>
</protein>
<keyword evidence="3" id="KW-1185">Reference proteome</keyword>
<evidence type="ECO:0000313" key="4">
    <source>
        <dbReference type="Proteomes" id="UP000183039"/>
    </source>
</evidence>
<reference evidence="2 4" key="1">
    <citation type="submission" date="2014-12" db="EMBL/GenBank/DDBJ databases">
        <title>Draft genome sequences of 29 type strains of Enterococci.</title>
        <authorList>
            <person name="Zhong Z."/>
            <person name="Sun Z."/>
            <person name="Liu W."/>
            <person name="Zhang W."/>
            <person name="Zhang H."/>
        </authorList>
    </citation>
    <scope>NUCLEOTIDE SEQUENCE [LARGE SCALE GENOMIC DNA]</scope>
    <source>
        <strain evidence="2 4">DSM 22801</strain>
    </source>
</reference>